<dbReference type="GO" id="GO:0031222">
    <property type="term" value="P:arabinan catabolic process"/>
    <property type="evidence" value="ECO:0007669"/>
    <property type="project" value="TreeGrafter"/>
</dbReference>
<dbReference type="PROSITE" id="PS51820">
    <property type="entry name" value="PA14"/>
    <property type="match status" value="1"/>
</dbReference>
<dbReference type="Gene3D" id="3.40.50.1700">
    <property type="entry name" value="Glycoside hydrolase family 3 C-terminal domain"/>
    <property type="match status" value="2"/>
</dbReference>
<dbReference type="SUPFAM" id="SSF52279">
    <property type="entry name" value="Beta-D-glucan exohydrolase, C-terminal domain"/>
    <property type="match status" value="1"/>
</dbReference>
<dbReference type="InterPro" id="IPR044993">
    <property type="entry name" value="BXL"/>
</dbReference>
<dbReference type="SMART" id="SM01217">
    <property type="entry name" value="Fn3_like"/>
    <property type="match status" value="1"/>
</dbReference>
<evidence type="ECO:0000259" key="5">
    <source>
        <dbReference type="PROSITE" id="PS51820"/>
    </source>
</evidence>
<dbReference type="Pfam" id="PF00933">
    <property type="entry name" value="Glyco_hydro_3"/>
    <property type="match status" value="1"/>
</dbReference>
<dbReference type="InterPro" id="IPR002772">
    <property type="entry name" value="Glyco_hydro_3_C"/>
</dbReference>
<organism evidence="6 7">
    <name type="scientific">Croceibacterium mercuriale</name>
    <dbReference type="NCBI Taxonomy" id="1572751"/>
    <lineage>
        <taxon>Bacteria</taxon>
        <taxon>Pseudomonadati</taxon>
        <taxon>Pseudomonadota</taxon>
        <taxon>Alphaproteobacteria</taxon>
        <taxon>Sphingomonadales</taxon>
        <taxon>Erythrobacteraceae</taxon>
        <taxon>Croceibacterium</taxon>
    </lineage>
</organism>
<dbReference type="GO" id="GO:0046556">
    <property type="term" value="F:alpha-L-arabinofuranosidase activity"/>
    <property type="evidence" value="ECO:0007669"/>
    <property type="project" value="TreeGrafter"/>
</dbReference>
<evidence type="ECO:0000256" key="1">
    <source>
        <dbReference type="ARBA" id="ARBA00005336"/>
    </source>
</evidence>
<dbReference type="Pfam" id="PF01915">
    <property type="entry name" value="Glyco_hydro_3_C"/>
    <property type="match status" value="1"/>
</dbReference>
<dbReference type="InterPro" id="IPR036881">
    <property type="entry name" value="Glyco_hydro_3_C_sf"/>
</dbReference>
<dbReference type="PANTHER" id="PTHR42721:SF3">
    <property type="entry name" value="BETA-D-XYLOSIDASE 5-RELATED"/>
    <property type="match status" value="1"/>
</dbReference>
<sequence length="864" mass="92114">MGAIVAALLLAPAARAQDPAALDAAITQAEQQAAAFVGQMTLAEKASQIPDASPAIERLGIPGYNWWSEGLHGVARAGEATVFPQAIGMAATWDVPLIQRTADVIASEFRAKYLATRKPDGSSAQYQGLTVWSPNVNIFRDPRWGRGQETWGEDPFLTSRFGVAFIEGLQGDDPRMLKTLATVKHFAVHSGPEADRHSDDIHPSAHDLEDTYLPAFRAAVTEARAEGLMCAYNAIDGVPACATPMLEGIVRTDWGFRGHVVSDCAAIADFFLETSHRWQPDPEHTVAAAINAGTDLFCREFGRDKSSDPAIIVRAVEQGLLTEAALDRAVTRLVTARIRLGLVGDVGAGPYAGITPTQFDTPENAALAGEVARASMVLLKNDGLLPLAAAPRRIAVIGPNADSVDALVGNYNGTPSQPVTVLAGIRARFPQADVTYVEGTGLTGAPLKEVGPEPLGTVRMEVFDNPDLSGTPVVTSEELVRFRWGQPVRADRTGSVRWSGTITAPTSGPYQFQLRSFDGYRILVDGQEVVNAWDAGEPGDIVSQEAQLTAGTPVSIVVEARQSGTRGDQQLLWSAAETRGDAALAAARTADLVVYVAGLNAKLEGEEMRVNAAGFAGGDRTSLDLPAPQQELLEQLHASGKPVVLVLMNGSALAVNWADANVPAIIEAWYPGGPGGRAVADLIAGDYSPSGRLPVTFYRSVDDLPPFKDYGMANRTYRYFDGEVLYPFGHGLSYTSFAYQPVRLSQARVAAGEPVQASVRVRNSGDRDGAEVVQLYVTHDAPGAPRRTLRAFQRVELARGEERDVTFTLDAEALSMVDAQGRRLVPEGTIGLWIGGGQPDARNGLPAVQGVAAQVQVTGEHVIR</sequence>
<evidence type="ECO:0000256" key="4">
    <source>
        <dbReference type="SAM" id="SignalP"/>
    </source>
</evidence>
<keyword evidence="7" id="KW-1185">Reference proteome</keyword>
<dbReference type="InterPro" id="IPR017853">
    <property type="entry name" value="GH"/>
</dbReference>
<dbReference type="InterPro" id="IPR037524">
    <property type="entry name" value="PA14/GLEYA"/>
</dbReference>
<dbReference type="Pfam" id="PF07691">
    <property type="entry name" value="PA14"/>
    <property type="match status" value="1"/>
</dbReference>
<evidence type="ECO:0000313" key="7">
    <source>
        <dbReference type="Proteomes" id="UP000030988"/>
    </source>
</evidence>
<dbReference type="Proteomes" id="UP000030988">
    <property type="component" value="Unassembled WGS sequence"/>
</dbReference>
<keyword evidence="2 4" id="KW-0732">Signal</keyword>
<dbReference type="SUPFAM" id="SSF51445">
    <property type="entry name" value="(Trans)glycosidases"/>
    <property type="match status" value="1"/>
</dbReference>
<evidence type="ECO:0000256" key="2">
    <source>
        <dbReference type="ARBA" id="ARBA00022729"/>
    </source>
</evidence>
<comment type="similarity">
    <text evidence="1">Belongs to the glycosyl hydrolase 3 family.</text>
</comment>
<dbReference type="Gene3D" id="3.20.20.300">
    <property type="entry name" value="Glycoside hydrolase, family 3, N-terminal domain"/>
    <property type="match status" value="1"/>
</dbReference>
<evidence type="ECO:0000313" key="6">
    <source>
        <dbReference type="EMBL" id="KHL25137.1"/>
    </source>
</evidence>
<proteinExistence type="inferred from homology"/>
<dbReference type="EMBL" id="JTDN01000002">
    <property type="protein sequence ID" value="KHL25137.1"/>
    <property type="molecule type" value="Genomic_DNA"/>
</dbReference>
<dbReference type="GO" id="GO:0009044">
    <property type="term" value="F:xylan 1,4-beta-xylosidase activity"/>
    <property type="evidence" value="ECO:0007669"/>
    <property type="project" value="InterPro"/>
</dbReference>
<dbReference type="Gene3D" id="2.60.40.10">
    <property type="entry name" value="Immunoglobulins"/>
    <property type="match status" value="1"/>
</dbReference>
<dbReference type="SUPFAM" id="SSF56988">
    <property type="entry name" value="Anthrax protective antigen"/>
    <property type="match status" value="1"/>
</dbReference>
<protein>
    <submittedName>
        <fullName evidence="6">Glucan 1,4-alpha-glucosidase</fullName>
    </submittedName>
</protein>
<dbReference type="GO" id="GO:0045493">
    <property type="term" value="P:xylan catabolic process"/>
    <property type="evidence" value="ECO:0007669"/>
    <property type="project" value="InterPro"/>
</dbReference>
<gene>
    <name evidence="6" type="ORF">PK98_12725</name>
</gene>
<dbReference type="InterPro" id="IPR013783">
    <property type="entry name" value="Ig-like_fold"/>
</dbReference>
<comment type="caution">
    <text evidence="6">The sequence shown here is derived from an EMBL/GenBank/DDBJ whole genome shotgun (WGS) entry which is preliminary data.</text>
</comment>
<feature type="signal peptide" evidence="4">
    <location>
        <begin position="1"/>
        <end position="16"/>
    </location>
</feature>
<dbReference type="InterPro" id="IPR011658">
    <property type="entry name" value="PA14_dom"/>
</dbReference>
<dbReference type="PRINTS" id="PR00133">
    <property type="entry name" value="GLHYDRLASE3"/>
</dbReference>
<dbReference type="SMART" id="SM00758">
    <property type="entry name" value="PA14"/>
    <property type="match status" value="1"/>
</dbReference>
<accession>A0A0B2BYR2</accession>
<reference evidence="6 7" key="1">
    <citation type="submission" date="2014-11" db="EMBL/GenBank/DDBJ databases">
        <title>Draft genome sequence of Kirrobacter mercurialis.</title>
        <authorList>
            <person name="Coil D.A."/>
            <person name="Eisen J.A."/>
        </authorList>
    </citation>
    <scope>NUCLEOTIDE SEQUENCE [LARGE SCALE GENOMIC DNA]</scope>
    <source>
        <strain evidence="6 7">Coronado</strain>
    </source>
</reference>
<name>A0A0B2BYR2_9SPHN</name>
<dbReference type="InterPro" id="IPR001764">
    <property type="entry name" value="Glyco_hydro_3_N"/>
</dbReference>
<evidence type="ECO:0000256" key="3">
    <source>
        <dbReference type="ARBA" id="ARBA00022801"/>
    </source>
</evidence>
<dbReference type="InterPro" id="IPR036962">
    <property type="entry name" value="Glyco_hydro_3_N_sf"/>
</dbReference>
<feature type="chain" id="PRO_5002071573" evidence="4">
    <location>
        <begin position="17"/>
        <end position="864"/>
    </location>
</feature>
<dbReference type="AlphaFoldDB" id="A0A0B2BYR2"/>
<dbReference type="Pfam" id="PF14310">
    <property type="entry name" value="Fn3-like"/>
    <property type="match status" value="1"/>
</dbReference>
<dbReference type="PANTHER" id="PTHR42721">
    <property type="entry name" value="SUGAR HYDROLASE-RELATED"/>
    <property type="match status" value="1"/>
</dbReference>
<dbReference type="InterPro" id="IPR026891">
    <property type="entry name" value="Fn3-like"/>
</dbReference>
<feature type="domain" description="PA14" evidence="5">
    <location>
        <begin position="453"/>
        <end position="588"/>
    </location>
</feature>
<keyword evidence="3" id="KW-0378">Hydrolase</keyword>